<dbReference type="STRING" id="4097.A0A1S4BZ87"/>
<dbReference type="OrthoDB" id="60033at2759"/>
<evidence type="ECO:0000256" key="3">
    <source>
        <dbReference type="ARBA" id="ARBA00022553"/>
    </source>
</evidence>
<dbReference type="InterPro" id="IPR036890">
    <property type="entry name" value="HATPase_C_sf"/>
</dbReference>
<dbReference type="InterPro" id="IPR003594">
    <property type="entry name" value="HATPase_dom"/>
</dbReference>
<keyword evidence="3" id="KW-0597">Phosphoprotein</keyword>
<protein>
    <recommendedName>
        <fullName evidence="2">histidine kinase</fullName>
        <ecNumber evidence="2">2.7.13.3</ecNumber>
    </recommendedName>
</protein>
<dbReference type="PANTHER" id="PTHR43719:SF75">
    <property type="entry name" value="HISTIDINE KINASE CKI1"/>
    <property type="match status" value="1"/>
</dbReference>
<organism evidence="5">
    <name type="scientific">Nicotiana tabacum</name>
    <name type="common">Common tobacco</name>
    <dbReference type="NCBI Taxonomy" id="4097"/>
    <lineage>
        <taxon>Eukaryota</taxon>
        <taxon>Viridiplantae</taxon>
        <taxon>Streptophyta</taxon>
        <taxon>Embryophyta</taxon>
        <taxon>Tracheophyta</taxon>
        <taxon>Spermatophyta</taxon>
        <taxon>Magnoliopsida</taxon>
        <taxon>eudicotyledons</taxon>
        <taxon>Gunneridae</taxon>
        <taxon>Pentapetalae</taxon>
        <taxon>asterids</taxon>
        <taxon>lamiids</taxon>
        <taxon>Solanales</taxon>
        <taxon>Solanaceae</taxon>
        <taxon>Nicotianoideae</taxon>
        <taxon>Nicotianeae</taxon>
        <taxon>Nicotiana</taxon>
    </lineage>
</organism>
<evidence type="ECO:0000259" key="4">
    <source>
        <dbReference type="PROSITE" id="PS50109"/>
    </source>
</evidence>
<sequence length="452" mass="50482">MYLCAALIKQMEATQQAERKSMNKSTAFALANHDVRASLAGLNGLIDVRIGKIEEGKKQLEEEEFSMQELLEHIVNFYYPNGAMKNVDVLLDPCDDSITRFSRVKGDRRELRRILSNLLHNAVKFTSEGHVSLRVWARKTGFDQSSNLAAPSTNCYVGCMSCFLLQNDEAVSAELQVLNKVQKDPNCVEFIFEVDDTGKGIPKEKQKSVFENYIQVNETAPNYGQAGTGLGLGIIQSLVRLMGGEIGIIDKDIGEKGLCFRFNIFLIACESQVQEHQAINVNVLRGEDPESHLGGYITSDSYYHSTPSSNSIASHQKPERSDVILFIREEERSKVLHRFMMNIGLRAHVVKRLEQFSPTLKKVKRKLINFLSYNSSSSGKSKEIPLSALDGTHDDHIPSFQSRGGGGLYSKSALIRFILIIIDTSAGPLREISLAMAEFRKDFPKNASLRVV</sequence>
<dbReference type="GO" id="GO:0004673">
    <property type="term" value="F:protein histidine kinase activity"/>
    <property type="evidence" value="ECO:0007669"/>
    <property type="project" value="UniProtKB-EC"/>
</dbReference>
<dbReference type="PRINTS" id="PR00344">
    <property type="entry name" value="BCTRLSENSOR"/>
</dbReference>
<dbReference type="SMART" id="SM00387">
    <property type="entry name" value="HATPase_c"/>
    <property type="match status" value="1"/>
</dbReference>
<dbReference type="AlphaFoldDB" id="A0A1S4BZ87"/>
<dbReference type="Pfam" id="PF02518">
    <property type="entry name" value="HATPase_c"/>
    <property type="match status" value="1"/>
</dbReference>
<comment type="catalytic activity">
    <reaction evidence="1">
        <text>ATP + protein L-histidine = ADP + protein N-phospho-L-histidine.</text>
        <dbReference type="EC" id="2.7.13.3"/>
    </reaction>
</comment>
<dbReference type="PANTHER" id="PTHR43719">
    <property type="entry name" value="TWO-COMPONENT HISTIDINE KINASE"/>
    <property type="match status" value="1"/>
</dbReference>
<evidence type="ECO:0000256" key="2">
    <source>
        <dbReference type="ARBA" id="ARBA00012438"/>
    </source>
</evidence>
<feature type="domain" description="Histidine kinase" evidence="4">
    <location>
        <begin position="42"/>
        <end position="268"/>
    </location>
</feature>
<evidence type="ECO:0000313" key="5">
    <source>
        <dbReference type="RefSeq" id="XP_016494221.1"/>
    </source>
</evidence>
<dbReference type="EC" id="2.7.13.3" evidence="2"/>
<reference evidence="5" key="1">
    <citation type="submission" date="2025-08" db="UniProtKB">
        <authorList>
            <consortium name="RefSeq"/>
        </authorList>
    </citation>
    <scope>IDENTIFICATION</scope>
</reference>
<name>A0A1S4BZ87_TOBAC</name>
<dbReference type="PROSITE" id="PS50109">
    <property type="entry name" value="HIS_KIN"/>
    <property type="match status" value="1"/>
</dbReference>
<dbReference type="InterPro" id="IPR005467">
    <property type="entry name" value="His_kinase_dom"/>
</dbReference>
<accession>A0A1S4BZ87</accession>
<proteinExistence type="predicted"/>
<dbReference type="InterPro" id="IPR004358">
    <property type="entry name" value="Sig_transdc_His_kin-like_C"/>
</dbReference>
<dbReference type="SUPFAM" id="SSF55874">
    <property type="entry name" value="ATPase domain of HSP90 chaperone/DNA topoisomerase II/histidine kinase"/>
    <property type="match status" value="1"/>
</dbReference>
<dbReference type="PaxDb" id="4097-A0A1S4BZ87"/>
<dbReference type="InterPro" id="IPR050956">
    <property type="entry name" value="2C_system_His_kinase"/>
</dbReference>
<evidence type="ECO:0000256" key="1">
    <source>
        <dbReference type="ARBA" id="ARBA00000085"/>
    </source>
</evidence>
<dbReference type="Gene3D" id="3.30.565.10">
    <property type="entry name" value="Histidine kinase-like ATPase, C-terminal domain"/>
    <property type="match status" value="1"/>
</dbReference>
<dbReference type="RefSeq" id="XP_016494221.1">
    <property type="nucleotide sequence ID" value="XM_016638735.1"/>
</dbReference>
<dbReference type="KEGG" id="nta:107813455"/>
<gene>
    <name evidence="5" type="primary">LOC107813455</name>
</gene>